<dbReference type="PANTHER" id="PTHR40459">
    <property type="entry name" value="CONSERVED HYPOTHETICAL ALANINE AND LEUCINE RICH PROTEIN"/>
    <property type="match status" value="1"/>
</dbReference>
<comment type="caution">
    <text evidence="3">The sequence shown here is derived from an EMBL/GenBank/DDBJ whole genome shotgun (WGS) entry which is preliminary data.</text>
</comment>
<reference evidence="3 4" key="1">
    <citation type="submission" date="2018-02" db="EMBL/GenBank/DDBJ databases">
        <title>The draft genome of Sphingobacterium sp. 5JN-11.</title>
        <authorList>
            <person name="Liu L."/>
            <person name="Li L."/>
            <person name="Liang L."/>
            <person name="Zhang X."/>
            <person name="Wang T."/>
        </authorList>
    </citation>
    <scope>NUCLEOTIDE SEQUENCE [LARGE SCALE GENOMIC DNA]</scope>
    <source>
        <strain evidence="3 4">5JN-11</strain>
    </source>
</reference>
<dbReference type="Pfam" id="PF03807">
    <property type="entry name" value="F420_oxidored"/>
    <property type="match status" value="1"/>
</dbReference>
<dbReference type="InterPro" id="IPR037108">
    <property type="entry name" value="TM1727-like_C_sf"/>
</dbReference>
<keyword evidence="4" id="KW-1185">Reference proteome</keyword>
<dbReference type="AlphaFoldDB" id="A0A2S9J3F9"/>
<dbReference type="InterPro" id="IPR028939">
    <property type="entry name" value="P5C_Rdtase_cat_N"/>
</dbReference>
<dbReference type="Proteomes" id="UP000239711">
    <property type="component" value="Unassembled WGS sequence"/>
</dbReference>
<evidence type="ECO:0000259" key="1">
    <source>
        <dbReference type="Pfam" id="PF03807"/>
    </source>
</evidence>
<dbReference type="OrthoDB" id="9810755at2"/>
<dbReference type="Gene3D" id="3.40.50.720">
    <property type="entry name" value="NAD(P)-binding Rossmann-like Domain"/>
    <property type="match status" value="1"/>
</dbReference>
<feature type="domain" description="DUF2520" evidence="2">
    <location>
        <begin position="124"/>
        <end position="247"/>
    </location>
</feature>
<dbReference type="RefSeq" id="WP_105717015.1">
    <property type="nucleotide sequence ID" value="NZ_PVBQ01000007.1"/>
</dbReference>
<gene>
    <name evidence="3" type="ORF">C5745_10780</name>
</gene>
<dbReference type="InterPro" id="IPR036291">
    <property type="entry name" value="NAD(P)-bd_dom_sf"/>
</dbReference>
<name>A0A2S9J3F9_9SPHI</name>
<evidence type="ECO:0000313" key="4">
    <source>
        <dbReference type="Proteomes" id="UP000239711"/>
    </source>
</evidence>
<dbReference type="SUPFAM" id="SSF51735">
    <property type="entry name" value="NAD(P)-binding Rossmann-fold domains"/>
    <property type="match status" value="1"/>
</dbReference>
<dbReference type="InterPro" id="IPR008927">
    <property type="entry name" value="6-PGluconate_DH-like_C_sf"/>
</dbReference>
<evidence type="ECO:0000313" key="3">
    <source>
        <dbReference type="EMBL" id="PRD47301.1"/>
    </source>
</evidence>
<dbReference type="Pfam" id="PF10728">
    <property type="entry name" value="DUF2520"/>
    <property type="match status" value="1"/>
</dbReference>
<dbReference type="EMBL" id="PVBQ01000007">
    <property type="protein sequence ID" value="PRD47301.1"/>
    <property type="molecule type" value="Genomic_DNA"/>
</dbReference>
<sequence length="254" mass="28360">MNIVILGSGNIASHMGKALHTLGHQILQVYSRNWANAHVLASVLNADAVDTVEEITDRADFYFIAVADQAIQQVADQLPQPVNGIVVHCSGATDINILARFPLHGVIYPAQSLRKDIATSLRDIPFGIEGSDRDIANSLLRLIQTISVKPFLCDTKQRLALHLAAVFANNFSNVLFQIAYEILKEQNLTFDLLKPIILETAQKVQKQIPEDVQTGPAKRGDTETIQKHLQFLMKNPHWLKIYQELTGEITRKEH</sequence>
<organism evidence="3 4">
    <name type="scientific">Sphingobacterium haloxyli</name>
    <dbReference type="NCBI Taxonomy" id="2100533"/>
    <lineage>
        <taxon>Bacteria</taxon>
        <taxon>Pseudomonadati</taxon>
        <taxon>Bacteroidota</taxon>
        <taxon>Sphingobacteriia</taxon>
        <taxon>Sphingobacteriales</taxon>
        <taxon>Sphingobacteriaceae</taxon>
        <taxon>Sphingobacterium</taxon>
    </lineage>
</organism>
<dbReference type="InterPro" id="IPR018931">
    <property type="entry name" value="DUF2520"/>
</dbReference>
<protein>
    <submittedName>
        <fullName evidence="3">DUF2520 domain-containing protein</fullName>
    </submittedName>
</protein>
<accession>A0A2S9J3F9</accession>
<dbReference type="PANTHER" id="PTHR40459:SF1">
    <property type="entry name" value="CONSERVED HYPOTHETICAL ALANINE AND LEUCINE RICH PROTEIN"/>
    <property type="match status" value="1"/>
</dbReference>
<feature type="domain" description="Pyrroline-5-carboxylate reductase catalytic N-terminal" evidence="1">
    <location>
        <begin position="3"/>
        <end position="87"/>
    </location>
</feature>
<proteinExistence type="predicted"/>
<evidence type="ECO:0000259" key="2">
    <source>
        <dbReference type="Pfam" id="PF10728"/>
    </source>
</evidence>
<dbReference type="SUPFAM" id="SSF48179">
    <property type="entry name" value="6-phosphogluconate dehydrogenase C-terminal domain-like"/>
    <property type="match status" value="1"/>
</dbReference>
<dbReference type="Gene3D" id="1.10.1040.20">
    <property type="entry name" value="ProC-like, C-terminal domain"/>
    <property type="match status" value="1"/>
</dbReference>